<dbReference type="SMART" id="SM00855">
    <property type="entry name" value="PGAM"/>
    <property type="match status" value="1"/>
</dbReference>
<gene>
    <name evidence="2" type="ORF">DIW15_00085</name>
</gene>
<dbReference type="PANTHER" id="PTHR48100">
    <property type="entry name" value="BROAD-SPECIFICITY PHOSPHATASE YOR283W-RELATED"/>
    <property type="match status" value="1"/>
</dbReference>
<organism evidence="2 3">
    <name type="scientific">Bavariicoccus seileri</name>
    <dbReference type="NCBI Taxonomy" id="549685"/>
    <lineage>
        <taxon>Bacteria</taxon>
        <taxon>Bacillati</taxon>
        <taxon>Bacillota</taxon>
        <taxon>Bacilli</taxon>
        <taxon>Lactobacillales</taxon>
        <taxon>Enterococcaceae</taxon>
        <taxon>Bavariicoccus</taxon>
    </lineage>
</organism>
<dbReference type="GO" id="GO:0005737">
    <property type="term" value="C:cytoplasm"/>
    <property type="evidence" value="ECO:0007669"/>
    <property type="project" value="TreeGrafter"/>
</dbReference>
<proteinExistence type="predicted"/>
<dbReference type="PANTHER" id="PTHR48100:SF1">
    <property type="entry name" value="HISTIDINE PHOSPHATASE FAMILY PROTEIN-RELATED"/>
    <property type="match status" value="1"/>
</dbReference>
<evidence type="ECO:0000313" key="3">
    <source>
        <dbReference type="Proteomes" id="UP000262195"/>
    </source>
</evidence>
<evidence type="ECO:0000313" key="2">
    <source>
        <dbReference type="EMBL" id="HCS93094.1"/>
    </source>
</evidence>
<dbReference type="AlphaFoldDB" id="A0A3D4S2M9"/>
<dbReference type="EMBL" id="DQHO01000002">
    <property type="protein sequence ID" value="HCS93094.1"/>
    <property type="molecule type" value="Genomic_DNA"/>
</dbReference>
<dbReference type="PIRSF" id="PIRSF000709">
    <property type="entry name" value="6PFK_2-Ptase"/>
    <property type="match status" value="1"/>
</dbReference>
<dbReference type="STRING" id="1121105.GCA_000421665_01644"/>
<evidence type="ECO:0000256" key="1">
    <source>
        <dbReference type="PIRSR" id="PIRSR613078-2"/>
    </source>
</evidence>
<sequence length="196" mass="21883">MTIYFVRHGHTEWNGLGKIQGSVNTVLSDIGVAQAHALANHLQETANDIEVGAVYSSPQIRAFHTAEIIAKPLGLSVAPLPGVEEINFGLWEGCTWLELSEQFPTEFLEWTHNRRYYPAPNGESYQQVLERVIPVVSHLSKSHSENIMIVTHGGVMASLKCLIQQAPFEELEKFKVANTEVMPFSLEQLQLAKAYL</sequence>
<feature type="binding site" evidence="1">
    <location>
        <position position="61"/>
    </location>
    <ligand>
        <name>substrate</name>
    </ligand>
</feature>
<dbReference type="GO" id="GO:0016791">
    <property type="term" value="F:phosphatase activity"/>
    <property type="evidence" value="ECO:0007669"/>
    <property type="project" value="TreeGrafter"/>
</dbReference>
<comment type="caution">
    <text evidence="2">The sequence shown here is derived from an EMBL/GenBank/DDBJ whole genome shotgun (WGS) entry which is preliminary data.</text>
</comment>
<dbReference type="InterPro" id="IPR029033">
    <property type="entry name" value="His_PPase_superfam"/>
</dbReference>
<dbReference type="Pfam" id="PF00300">
    <property type="entry name" value="His_Phos_1"/>
    <property type="match status" value="1"/>
</dbReference>
<dbReference type="InterPro" id="IPR050275">
    <property type="entry name" value="PGM_Phosphatase"/>
</dbReference>
<reference evidence="2 3" key="1">
    <citation type="journal article" date="2018" name="Nat. Biotechnol.">
        <title>A standardized bacterial taxonomy based on genome phylogeny substantially revises the tree of life.</title>
        <authorList>
            <person name="Parks D.H."/>
            <person name="Chuvochina M."/>
            <person name="Waite D.W."/>
            <person name="Rinke C."/>
            <person name="Skarshewski A."/>
            <person name="Chaumeil P.A."/>
            <person name="Hugenholtz P."/>
        </authorList>
    </citation>
    <scope>NUCLEOTIDE SEQUENCE [LARGE SCALE GENOMIC DNA]</scope>
    <source>
        <strain evidence="2">UBA11306</strain>
    </source>
</reference>
<name>A0A3D4S2M9_9ENTE</name>
<dbReference type="InterPro" id="IPR013078">
    <property type="entry name" value="His_Pase_superF_clade-1"/>
</dbReference>
<accession>A0A3D4S2M9</accession>
<dbReference type="Proteomes" id="UP000262195">
    <property type="component" value="Unassembled WGS sequence"/>
</dbReference>
<dbReference type="SUPFAM" id="SSF53254">
    <property type="entry name" value="Phosphoglycerate mutase-like"/>
    <property type="match status" value="1"/>
</dbReference>
<protein>
    <submittedName>
        <fullName evidence="2">Histidine phosphatase family protein</fullName>
    </submittedName>
</protein>
<dbReference type="Gene3D" id="3.40.50.1240">
    <property type="entry name" value="Phosphoglycerate mutase-like"/>
    <property type="match status" value="1"/>
</dbReference>
<dbReference type="CDD" id="cd07067">
    <property type="entry name" value="HP_PGM_like"/>
    <property type="match status" value="1"/>
</dbReference>
<feature type="binding site" evidence="1">
    <location>
        <begin position="7"/>
        <end position="14"/>
    </location>
    <ligand>
        <name>substrate</name>
    </ligand>
</feature>